<keyword evidence="9 11" id="KW-0413">Isomerase</keyword>
<comment type="similarity">
    <text evidence="11">Belongs to the IPP isomerase type 2 family.</text>
</comment>
<feature type="binding site" evidence="11">
    <location>
        <begin position="74"/>
        <end position="76"/>
    </location>
    <ligand>
        <name>FMN</name>
        <dbReference type="ChEBI" id="CHEBI:58210"/>
    </ligand>
</feature>
<dbReference type="Gene3D" id="3.20.20.70">
    <property type="entry name" value="Aldolase class I"/>
    <property type="match status" value="1"/>
</dbReference>
<keyword evidence="5 11" id="KW-0479">Metal-binding</keyword>
<comment type="cofactor">
    <cofactor evidence="11">
        <name>NADPH</name>
        <dbReference type="ChEBI" id="CHEBI:57783"/>
    </cofactor>
</comment>
<feature type="binding site" evidence="11">
    <location>
        <begin position="15"/>
        <end position="16"/>
    </location>
    <ligand>
        <name>substrate</name>
    </ligand>
</feature>
<comment type="caution">
    <text evidence="13">The sequence shown here is derived from an EMBL/GenBank/DDBJ whole genome shotgun (WGS) entry which is preliminary data.</text>
</comment>
<evidence type="ECO:0000256" key="6">
    <source>
        <dbReference type="ARBA" id="ARBA00022842"/>
    </source>
</evidence>
<comment type="caution">
    <text evidence="11">Lacks conserved residue(s) required for the propagation of feature annotation.</text>
</comment>
<feature type="binding site" evidence="11">
    <location>
        <begin position="279"/>
        <end position="281"/>
    </location>
    <ligand>
        <name>FMN</name>
        <dbReference type="ChEBI" id="CHEBI:58210"/>
    </ligand>
</feature>
<dbReference type="InterPro" id="IPR013785">
    <property type="entry name" value="Aldolase_TIM"/>
</dbReference>
<keyword evidence="2 11" id="KW-0963">Cytoplasm</keyword>
<dbReference type="GO" id="GO:0005737">
    <property type="term" value="C:cytoplasm"/>
    <property type="evidence" value="ECO:0007669"/>
    <property type="project" value="UniProtKB-SubCell"/>
</dbReference>
<comment type="function">
    <text evidence="11">Involved in the biosynthesis of isoprenoids. Catalyzes the 1,3-allylic rearrangement of the homoallylic substrate isopentenyl (IPP) to its allylic isomer, dimethylallyl diphosphate (DMAPP).</text>
</comment>
<feature type="domain" description="FMN-dependent dehydrogenase" evidence="12">
    <location>
        <begin position="184"/>
        <end position="344"/>
    </location>
</feature>
<feature type="binding site" evidence="11">
    <location>
        <position position="132"/>
    </location>
    <ligand>
        <name>FMN</name>
        <dbReference type="ChEBI" id="CHEBI:58210"/>
    </ligand>
</feature>
<keyword evidence="7 11" id="KW-0521">NADP</keyword>
<evidence type="ECO:0000256" key="7">
    <source>
        <dbReference type="ARBA" id="ARBA00022857"/>
    </source>
</evidence>
<keyword evidence="4 11" id="KW-0288">FMN</keyword>
<evidence type="ECO:0000256" key="2">
    <source>
        <dbReference type="ARBA" id="ARBA00022490"/>
    </source>
</evidence>
<evidence type="ECO:0000256" key="11">
    <source>
        <dbReference type="HAMAP-Rule" id="MF_00354"/>
    </source>
</evidence>
<dbReference type="Pfam" id="PF01070">
    <property type="entry name" value="FMN_dh"/>
    <property type="match status" value="2"/>
</dbReference>
<evidence type="ECO:0000256" key="5">
    <source>
        <dbReference type="ARBA" id="ARBA00022723"/>
    </source>
</evidence>
<feature type="binding site" evidence="11">
    <location>
        <position position="167"/>
    </location>
    <ligand>
        <name>substrate</name>
    </ligand>
</feature>
<dbReference type="PANTHER" id="PTHR43665">
    <property type="entry name" value="ISOPENTENYL-DIPHOSPHATE DELTA-ISOMERASE"/>
    <property type="match status" value="1"/>
</dbReference>
<dbReference type="GO" id="GO:0010181">
    <property type="term" value="F:FMN binding"/>
    <property type="evidence" value="ECO:0007669"/>
    <property type="project" value="UniProtKB-UniRule"/>
</dbReference>
<comment type="subcellular location">
    <subcellularLocation>
        <location evidence="11">Cytoplasm</location>
    </subcellularLocation>
</comment>
<evidence type="ECO:0000256" key="10">
    <source>
        <dbReference type="ARBA" id="ARBA00025810"/>
    </source>
</evidence>
<comment type="catalytic activity">
    <reaction evidence="11">
        <text>isopentenyl diphosphate = dimethylallyl diphosphate</text>
        <dbReference type="Rhea" id="RHEA:23284"/>
        <dbReference type="ChEBI" id="CHEBI:57623"/>
        <dbReference type="ChEBI" id="CHEBI:128769"/>
        <dbReference type="EC" id="5.3.3.2"/>
    </reaction>
</comment>
<evidence type="ECO:0000256" key="1">
    <source>
        <dbReference type="ARBA" id="ARBA00001917"/>
    </source>
</evidence>
<evidence type="ECO:0000313" key="13">
    <source>
        <dbReference type="EMBL" id="TYS15267.1"/>
    </source>
</evidence>
<dbReference type="GO" id="GO:0070402">
    <property type="term" value="F:NADPH binding"/>
    <property type="evidence" value="ECO:0007669"/>
    <property type="project" value="UniProtKB-UniRule"/>
</dbReference>
<protein>
    <recommendedName>
        <fullName evidence="11">Isopentenyl-diphosphate delta-isomerase</fullName>
        <shortName evidence="11">IPP isomerase</shortName>
        <ecNumber evidence="11">5.3.3.2</ecNumber>
    </recommendedName>
    <alternativeName>
        <fullName evidence="11">Isopentenyl diphosphate:dimethylallyl diphosphate isomerase</fullName>
    </alternativeName>
    <alternativeName>
        <fullName evidence="11">Isopentenyl pyrophosphate isomerase</fullName>
    </alternativeName>
    <alternativeName>
        <fullName evidence="11">Type 2 isopentenyl diphosphate isomerase</fullName>
        <shortName evidence="11">IDI-2</shortName>
    </alternativeName>
</protein>
<dbReference type="CDD" id="cd02811">
    <property type="entry name" value="IDI-2_FMN"/>
    <property type="match status" value="1"/>
</dbReference>
<dbReference type="PIRSF" id="PIRSF003314">
    <property type="entry name" value="IPP_isomerase"/>
    <property type="match status" value="1"/>
</dbReference>
<name>A0A5D4NM98_9BACI</name>
<dbReference type="EMBL" id="VTEI01000009">
    <property type="protein sequence ID" value="TYS15267.1"/>
    <property type="molecule type" value="Genomic_DNA"/>
</dbReference>
<accession>A0A5D4NM98</accession>
<feature type="binding site" evidence="11">
    <location>
        <position position="199"/>
    </location>
    <ligand>
        <name>FMN</name>
        <dbReference type="ChEBI" id="CHEBI:58210"/>
    </ligand>
</feature>
<dbReference type="Proteomes" id="UP000322267">
    <property type="component" value="Unassembled WGS sequence"/>
</dbReference>
<dbReference type="GO" id="GO:0004452">
    <property type="term" value="F:isopentenyl-diphosphate delta-isomerase activity"/>
    <property type="evidence" value="ECO:0007669"/>
    <property type="project" value="UniProtKB-UniRule"/>
</dbReference>
<proteinExistence type="inferred from homology"/>
<dbReference type="HAMAP" id="MF_00354">
    <property type="entry name" value="Idi_2"/>
    <property type="match status" value="1"/>
</dbReference>
<dbReference type="SUPFAM" id="SSF51395">
    <property type="entry name" value="FMN-linked oxidoreductases"/>
    <property type="match status" value="1"/>
</dbReference>
<feature type="domain" description="FMN-dependent dehydrogenase" evidence="12">
    <location>
        <begin position="13"/>
        <end position="108"/>
    </location>
</feature>
<comment type="subunit">
    <text evidence="10 11">Homooctamer. Dimer of tetramers.</text>
</comment>
<feature type="binding site" evidence="11">
    <location>
        <position position="73"/>
    </location>
    <ligand>
        <name>FMN</name>
        <dbReference type="ChEBI" id="CHEBI:58210"/>
    </ligand>
</feature>
<dbReference type="PANTHER" id="PTHR43665:SF1">
    <property type="entry name" value="ISOPENTENYL-DIPHOSPHATE DELTA-ISOMERASE"/>
    <property type="match status" value="1"/>
</dbReference>
<keyword evidence="8 11" id="KW-0414">Isoprene biosynthesis</keyword>
<feature type="binding site" evidence="11">
    <location>
        <position position="229"/>
    </location>
    <ligand>
        <name>FMN</name>
        <dbReference type="ChEBI" id="CHEBI:58210"/>
    </ligand>
</feature>
<dbReference type="GO" id="GO:0016491">
    <property type="term" value="F:oxidoreductase activity"/>
    <property type="evidence" value="ECO:0007669"/>
    <property type="project" value="InterPro"/>
</dbReference>
<organism evidence="13 14">
    <name type="scientific">Rossellomorea vietnamensis</name>
    <dbReference type="NCBI Taxonomy" id="218284"/>
    <lineage>
        <taxon>Bacteria</taxon>
        <taxon>Bacillati</taxon>
        <taxon>Bacillota</taxon>
        <taxon>Bacilli</taxon>
        <taxon>Bacillales</taxon>
        <taxon>Bacillaceae</taxon>
        <taxon>Rossellomorea</taxon>
    </lineage>
</organism>
<evidence type="ECO:0000256" key="8">
    <source>
        <dbReference type="ARBA" id="ARBA00023229"/>
    </source>
</evidence>
<feature type="binding site" evidence="11">
    <location>
        <position position="168"/>
    </location>
    <ligand>
        <name>Mg(2+)</name>
        <dbReference type="ChEBI" id="CHEBI:18420"/>
    </ligand>
</feature>
<dbReference type="InterPro" id="IPR011179">
    <property type="entry name" value="IPdP_isomerase"/>
</dbReference>
<evidence type="ECO:0000259" key="12">
    <source>
        <dbReference type="Pfam" id="PF01070"/>
    </source>
</evidence>
<evidence type="ECO:0000256" key="3">
    <source>
        <dbReference type="ARBA" id="ARBA00022630"/>
    </source>
</evidence>
<dbReference type="NCBIfam" id="TIGR02151">
    <property type="entry name" value="IPP_isom_2"/>
    <property type="match status" value="1"/>
</dbReference>
<evidence type="ECO:0000313" key="14">
    <source>
        <dbReference type="Proteomes" id="UP000322267"/>
    </source>
</evidence>
<dbReference type="AlphaFoldDB" id="A0A5D4NM98"/>
<reference evidence="13 14" key="1">
    <citation type="submission" date="2019-08" db="EMBL/GenBank/DDBJ databases">
        <title>Bacillus genomes from the desert of Cuatro Cienegas, Coahuila.</title>
        <authorList>
            <person name="Olmedo-Alvarez G."/>
        </authorList>
    </citation>
    <scope>NUCLEOTIDE SEQUENCE [LARGE SCALE GENOMIC DNA]</scope>
    <source>
        <strain evidence="13 14">CH34_1T</strain>
    </source>
</reference>
<keyword evidence="6 11" id="KW-0460">Magnesium</keyword>
<evidence type="ECO:0000256" key="9">
    <source>
        <dbReference type="ARBA" id="ARBA00023235"/>
    </source>
</evidence>
<gene>
    <name evidence="11" type="primary">fni</name>
    <name evidence="13" type="ORF">FZC78_16595</name>
</gene>
<feature type="binding site" evidence="11">
    <location>
        <begin position="104"/>
        <end position="106"/>
    </location>
    <ligand>
        <name>substrate</name>
    </ligand>
</feature>
<feature type="binding site" evidence="11">
    <location>
        <position position="104"/>
    </location>
    <ligand>
        <name>FMN</name>
        <dbReference type="ChEBI" id="CHEBI:58210"/>
    </ligand>
</feature>
<comment type="cofactor">
    <cofactor evidence="11">
        <name>Mg(2+)</name>
        <dbReference type="ChEBI" id="CHEBI:18420"/>
    </cofactor>
</comment>
<dbReference type="InterPro" id="IPR000262">
    <property type="entry name" value="FMN-dep_DH"/>
</dbReference>
<dbReference type="EC" id="5.3.3.2" evidence="11"/>
<sequence length="350" mass="38091">MCLIDKEKRSITEKRKTEHIDICLTQEVESNEMTTGLEAFRFQHNALPEIDFSEIDLSTSLFNKQLKAPFLISSMTGGTETAARINETLAKIAEKRGWAMGVGSMRTAIEKEQTAFSYDVRKHAPTIPVFANIGAVQFNYGYGVEQCQRAVDLIEADALILHLNSLQEVFQPEGDTNFKDLLPKIEKAAKSLSVPVGVKEVGMGISSEAARRLHEAGVSFIDVAGAGGTSWIRVEAYRSKDPLRAEAAAAFQDWGIPTAQSLIEIRKELPEVSLYASGGLKNGVDAAKALTLGADIAGFGRALLPNAAASDEEALDGQFKRIEFELRAAMFGIGAASIQQLKRTDALKRI</sequence>
<keyword evidence="3 11" id="KW-0285">Flavoprotein</keyword>
<dbReference type="OrthoDB" id="9795032at2"/>
<comment type="cofactor">
    <cofactor evidence="1 11">
        <name>FMN</name>
        <dbReference type="ChEBI" id="CHEBI:58210"/>
    </cofactor>
</comment>
<evidence type="ECO:0000256" key="4">
    <source>
        <dbReference type="ARBA" id="ARBA00022643"/>
    </source>
</evidence>
<dbReference type="GO" id="GO:0008299">
    <property type="term" value="P:isoprenoid biosynthetic process"/>
    <property type="evidence" value="ECO:0007669"/>
    <property type="project" value="UniProtKB-UniRule"/>
</dbReference>
<dbReference type="GO" id="GO:0000287">
    <property type="term" value="F:magnesium ion binding"/>
    <property type="evidence" value="ECO:0007669"/>
    <property type="project" value="UniProtKB-UniRule"/>
</dbReference>